<dbReference type="InterPro" id="IPR000719">
    <property type="entry name" value="Prot_kinase_dom"/>
</dbReference>
<dbReference type="Pfam" id="PF00023">
    <property type="entry name" value="Ank"/>
    <property type="match status" value="1"/>
</dbReference>
<dbReference type="EMBL" id="MDYP01000014">
    <property type="protein sequence ID" value="OQE07368.1"/>
    <property type="molecule type" value="Genomic_DNA"/>
</dbReference>
<feature type="repeat" description="ANK" evidence="3">
    <location>
        <begin position="488"/>
        <end position="520"/>
    </location>
</feature>
<gene>
    <name evidence="5" type="ORF">PENVUL_c014G09031</name>
</gene>
<accession>A0A1V6S0H7</accession>
<name>A0A1V6S0H7_9EURO</name>
<feature type="repeat" description="ANK" evidence="3">
    <location>
        <begin position="383"/>
        <end position="415"/>
    </location>
</feature>
<keyword evidence="1" id="KW-0677">Repeat</keyword>
<dbReference type="STRING" id="29845.A0A1V6S0H7"/>
<feature type="domain" description="Protein kinase" evidence="4">
    <location>
        <begin position="1"/>
        <end position="285"/>
    </location>
</feature>
<dbReference type="Pfam" id="PF12796">
    <property type="entry name" value="Ank_2"/>
    <property type="match status" value="2"/>
</dbReference>
<organism evidence="5 6">
    <name type="scientific">Penicillium vulpinum</name>
    <dbReference type="NCBI Taxonomy" id="29845"/>
    <lineage>
        <taxon>Eukaryota</taxon>
        <taxon>Fungi</taxon>
        <taxon>Dikarya</taxon>
        <taxon>Ascomycota</taxon>
        <taxon>Pezizomycotina</taxon>
        <taxon>Eurotiomycetes</taxon>
        <taxon>Eurotiomycetidae</taxon>
        <taxon>Eurotiales</taxon>
        <taxon>Aspergillaceae</taxon>
        <taxon>Penicillium</taxon>
    </lineage>
</organism>
<feature type="repeat" description="ANK" evidence="3">
    <location>
        <begin position="521"/>
        <end position="555"/>
    </location>
</feature>
<dbReference type="PANTHER" id="PTHR24198:SF165">
    <property type="entry name" value="ANKYRIN REPEAT-CONTAINING PROTEIN-RELATED"/>
    <property type="match status" value="1"/>
</dbReference>
<dbReference type="AlphaFoldDB" id="A0A1V6S0H7"/>
<dbReference type="SMART" id="SM00248">
    <property type="entry name" value="ANK"/>
    <property type="match status" value="6"/>
</dbReference>
<feature type="repeat" description="ANK" evidence="3">
    <location>
        <begin position="417"/>
        <end position="453"/>
    </location>
</feature>
<dbReference type="InterPro" id="IPR002110">
    <property type="entry name" value="Ankyrin_rpt"/>
</dbReference>
<feature type="repeat" description="ANK" evidence="3">
    <location>
        <begin position="454"/>
        <end position="487"/>
    </location>
</feature>
<dbReference type="SUPFAM" id="SSF48403">
    <property type="entry name" value="Ankyrin repeat"/>
    <property type="match status" value="1"/>
</dbReference>
<dbReference type="PROSITE" id="PS50297">
    <property type="entry name" value="ANK_REP_REGION"/>
    <property type="match status" value="4"/>
</dbReference>
<dbReference type="PRINTS" id="PR01415">
    <property type="entry name" value="ANKYRIN"/>
</dbReference>
<dbReference type="InterPro" id="IPR011009">
    <property type="entry name" value="Kinase-like_dom_sf"/>
</dbReference>
<comment type="caution">
    <text evidence="5">The sequence shown here is derived from an EMBL/GenBank/DDBJ whole genome shotgun (WGS) entry which is preliminary data.</text>
</comment>
<dbReference type="Proteomes" id="UP000191518">
    <property type="component" value="Unassembled WGS sequence"/>
</dbReference>
<dbReference type="Pfam" id="PF00069">
    <property type="entry name" value="Pkinase"/>
    <property type="match status" value="1"/>
</dbReference>
<dbReference type="PROSITE" id="PS50011">
    <property type="entry name" value="PROTEIN_KINASE_DOM"/>
    <property type="match status" value="1"/>
</dbReference>
<dbReference type="SUPFAM" id="SSF56112">
    <property type="entry name" value="Protein kinase-like (PK-like)"/>
    <property type="match status" value="1"/>
</dbReference>
<dbReference type="GO" id="GO:0004672">
    <property type="term" value="F:protein kinase activity"/>
    <property type="evidence" value="ECO:0007669"/>
    <property type="project" value="InterPro"/>
</dbReference>
<evidence type="ECO:0000313" key="5">
    <source>
        <dbReference type="EMBL" id="OQE07368.1"/>
    </source>
</evidence>
<dbReference type="PROSITE" id="PS50088">
    <property type="entry name" value="ANK_REPEAT"/>
    <property type="match status" value="6"/>
</dbReference>
<dbReference type="Gene3D" id="1.25.40.20">
    <property type="entry name" value="Ankyrin repeat-containing domain"/>
    <property type="match status" value="2"/>
</dbReference>
<evidence type="ECO:0000313" key="6">
    <source>
        <dbReference type="Proteomes" id="UP000191518"/>
    </source>
</evidence>
<dbReference type="InterPro" id="IPR036770">
    <property type="entry name" value="Ankyrin_rpt-contain_sf"/>
</dbReference>
<evidence type="ECO:0000259" key="4">
    <source>
        <dbReference type="PROSITE" id="PS50011"/>
    </source>
</evidence>
<dbReference type="Gene3D" id="1.10.510.10">
    <property type="entry name" value="Transferase(Phosphotransferase) domain 1"/>
    <property type="match status" value="1"/>
</dbReference>
<feature type="repeat" description="ANK" evidence="3">
    <location>
        <begin position="556"/>
        <end position="588"/>
    </location>
</feature>
<evidence type="ECO:0000256" key="3">
    <source>
        <dbReference type="PROSITE-ProRule" id="PRU00023"/>
    </source>
</evidence>
<keyword evidence="6" id="KW-1185">Reference proteome</keyword>
<evidence type="ECO:0000256" key="2">
    <source>
        <dbReference type="ARBA" id="ARBA00023043"/>
    </source>
</evidence>
<proteinExistence type="predicted"/>
<protein>
    <recommendedName>
        <fullName evidence="4">Protein kinase domain-containing protein</fullName>
    </recommendedName>
</protein>
<reference evidence="6" key="1">
    <citation type="journal article" date="2017" name="Nat. Microbiol.">
        <title>Global analysis of biosynthetic gene clusters reveals vast potential of secondary metabolite production in Penicillium species.</title>
        <authorList>
            <person name="Nielsen J.C."/>
            <person name="Grijseels S."/>
            <person name="Prigent S."/>
            <person name="Ji B."/>
            <person name="Dainat J."/>
            <person name="Nielsen K.F."/>
            <person name="Frisvad J.C."/>
            <person name="Workman M."/>
            <person name="Nielsen J."/>
        </authorList>
    </citation>
    <scope>NUCLEOTIDE SEQUENCE [LARGE SCALE GENOMIC DNA]</scope>
    <source>
        <strain evidence="6">IBT 29486</strain>
    </source>
</reference>
<evidence type="ECO:0000256" key="1">
    <source>
        <dbReference type="ARBA" id="ARBA00022737"/>
    </source>
</evidence>
<keyword evidence="2 3" id="KW-0040">ANK repeat</keyword>
<dbReference type="OrthoDB" id="10252171at2759"/>
<dbReference type="PANTHER" id="PTHR24198">
    <property type="entry name" value="ANKYRIN REPEAT AND PROTEIN KINASE DOMAIN-CONTAINING PROTEIN"/>
    <property type="match status" value="1"/>
</dbReference>
<dbReference type="GO" id="GO:0005524">
    <property type="term" value="F:ATP binding"/>
    <property type="evidence" value="ECO:0007669"/>
    <property type="project" value="InterPro"/>
</dbReference>
<sequence>MDEDGLAQSLRLDVQNVNDHCFRESRIIKTDEDGRQIREIVFWNRNISLTRSPANNVFLYESQQKDLRVFKHIRRNSTVSYRELSVMERVLKEVEPHQKELFVDFVGWFPSEDYIHLVMEYCPYGDISRYPGPLSEVEAWCNVLIVAQNPIRVKIADFGISKLSQKGITQPRTQAGTDGYMAPECFGINNRTKESSYTHAVDIWSLGCLAYYILTKEVPFKGKKDEYATYRALQSYCDGALGFPEEPLIRQRVSLSGRYFIQRLLAPVAENRPKALGQISMLDWVIPLVSDSASQDLTPTKISYEFAGSSTINRDTITDSQTQLQSNRQELFDVPPQRITEFDMDLYSSDLWHLVKLEKGRNSNIKKLRALLVSNANPNIRLKGYTALHIAAEQGPPESIENLLEFSADPKIRTKPRQETAIHLATCQGDFESFSRKLRLLLEKGADVDAKNFEGDTALHLAICRMANIDAIKVLVRSGASIEEKGRYGRAPLQYAIFLGREKIAAALLHYKANPNCADDDGLTLLHLAIRSNKISIEFLKRLIKAGADINQEDGNHHTPLYEAIAKGRHDAARLLLDHGANCNPHHPELERRFGRGFWQNFALRRPWASQ</sequence>